<keyword evidence="3" id="KW-1185">Reference proteome</keyword>
<reference evidence="2 3" key="1">
    <citation type="submission" date="2016-08" db="EMBL/GenBank/DDBJ databases">
        <authorList>
            <person name="Seilhamer J.J."/>
        </authorList>
    </citation>
    <scope>NUCLEOTIDE SEQUENCE [LARGE SCALE GENOMIC DNA]</scope>
    <source>
        <strain evidence="2 3">KCTC 42603</strain>
    </source>
</reference>
<sequence>MQYKTVTASSGRQVEIQTVTTLHVHTDTESVSVQQLNIRTPGRPHPRDFTCSATVINDTAHMYLGAGHTDADPREVYFATFEALYTIGARFVTYQHKAKTVKRRIPAPPNRSANDQHEHIEITPGVAV</sequence>
<evidence type="ECO:0000256" key="1">
    <source>
        <dbReference type="SAM" id="MobiDB-lite"/>
    </source>
</evidence>
<evidence type="ECO:0000313" key="3">
    <source>
        <dbReference type="Proteomes" id="UP000175691"/>
    </source>
</evidence>
<dbReference type="OrthoDB" id="9866534at2"/>
<proteinExistence type="predicted"/>
<evidence type="ECO:0000313" key="2">
    <source>
        <dbReference type="EMBL" id="OFC71825.1"/>
    </source>
</evidence>
<dbReference type="EMBL" id="MDHN01000010">
    <property type="protein sequence ID" value="OFC71825.1"/>
    <property type="molecule type" value="Genomic_DNA"/>
</dbReference>
<gene>
    <name evidence="2" type="ORF">BFC18_06630</name>
</gene>
<accession>A0A1E7ZE90</accession>
<protein>
    <submittedName>
        <fullName evidence="2">Uncharacterized protein</fullName>
    </submittedName>
</protein>
<comment type="caution">
    <text evidence="2">The sequence shown here is derived from an EMBL/GenBank/DDBJ whole genome shotgun (WGS) entry which is preliminary data.</text>
</comment>
<name>A0A1E7ZE90_9ALTE</name>
<organism evidence="2 3">
    <name type="scientific">Alteromonas confluentis</name>
    <dbReference type="NCBI Taxonomy" id="1656094"/>
    <lineage>
        <taxon>Bacteria</taxon>
        <taxon>Pseudomonadati</taxon>
        <taxon>Pseudomonadota</taxon>
        <taxon>Gammaproteobacteria</taxon>
        <taxon>Alteromonadales</taxon>
        <taxon>Alteromonadaceae</taxon>
        <taxon>Alteromonas/Salinimonas group</taxon>
        <taxon>Alteromonas</taxon>
    </lineage>
</organism>
<feature type="region of interest" description="Disordered" evidence="1">
    <location>
        <begin position="102"/>
        <end position="128"/>
    </location>
</feature>
<dbReference type="Proteomes" id="UP000175691">
    <property type="component" value="Unassembled WGS sequence"/>
</dbReference>
<dbReference type="STRING" id="1656094.BFC18_06630"/>
<dbReference type="AlphaFoldDB" id="A0A1E7ZE90"/>
<dbReference type="RefSeq" id="WP_070124165.1">
    <property type="nucleotide sequence ID" value="NZ_MDHN01000010.1"/>
</dbReference>